<feature type="transmembrane region" description="Helical" evidence="1">
    <location>
        <begin position="190"/>
        <end position="208"/>
    </location>
</feature>
<keyword evidence="3" id="KW-1185">Reference proteome</keyword>
<evidence type="ECO:0000313" key="3">
    <source>
        <dbReference type="Proteomes" id="UP000298049"/>
    </source>
</evidence>
<evidence type="ECO:0000313" key="2">
    <source>
        <dbReference type="EMBL" id="QCF25042.1"/>
    </source>
</evidence>
<protein>
    <recommendedName>
        <fullName evidence="4">DUF445 family protein</fullName>
    </recommendedName>
</protein>
<reference evidence="2 3" key="1">
    <citation type="submission" date="2018-07" db="EMBL/GenBank/DDBJ databases">
        <title>Marsedoiliclastica nanhaica gen. nov. sp. nov., a novel marine hydrocarbonoclastic bacterium isolated from an in-situ enriched hydrocarbon-degrading consortium in deep-sea sediment.</title>
        <authorList>
            <person name="Dong C."/>
            <person name="Ma T."/>
            <person name="Liu R."/>
            <person name="Shao Z."/>
        </authorList>
    </citation>
    <scope>NUCLEOTIDE SEQUENCE [LARGE SCALE GENOMIC DNA]</scope>
    <source>
        <strain evidence="3">soil36-7</strain>
    </source>
</reference>
<dbReference type="AlphaFoldDB" id="A0A4P7XFX0"/>
<keyword evidence="1" id="KW-0472">Membrane</keyword>
<dbReference type="RefSeq" id="WP_136546858.1">
    <property type="nucleotide sequence ID" value="NZ_CP031093.1"/>
</dbReference>
<name>A0A4P7XFX0_9ALTE</name>
<dbReference type="Proteomes" id="UP000298049">
    <property type="component" value="Chromosome"/>
</dbReference>
<dbReference type="PANTHER" id="PTHR35791">
    <property type="entry name" value="UPF0754 MEMBRANE PROTEIN YHEB"/>
    <property type="match status" value="1"/>
</dbReference>
<organism evidence="2 3">
    <name type="scientific">Hydrocarboniclastica marina</name>
    <dbReference type="NCBI Taxonomy" id="2259620"/>
    <lineage>
        <taxon>Bacteria</taxon>
        <taxon>Pseudomonadati</taxon>
        <taxon>Pseudomonadota</taxon>
        <taxon>Gammaproteobacteria</taxon>
        <taxon>Alteromonadales</taxon>
        <taxon>Alteromonadaceae</taxon>
        <taxon>Hydrocarboniclastica</taxon>
    </lineage>
</organism>
<evidence type="ECO:0008006" key="4">
    <source>
        <dbReference type="Google" id="ProtNLM"/>
    </source>
</evidence>
<proteinExistence type="predicted"/>
<dbReference type="PANTHER" id="PTHR35791:SF1">
    <property type="entry name" value="UPF0754 MEMBRANE PROTEIN YHEB"/>
    <property type="match status" value="1"/>
</dbReference>
<sequence>MWEILSDPRLWQYLSIPVVAALIGLVTNWLAIKMTFYPIEFIGKRPWLGWQGIIPSKARKMATISVDATLSRLGTVEEIFQEINPRLLAEYLVEALDPRLEEYVDEVMLIEHPTLWENMPAMARAMIVQRVRDSLPARVNAMVADISANIDELLDLQELVIDQLGKDKALLNRVFEECGDREFRFIIKSGLYFGFGFGLIQMAAWYFFQPWWILPLFGLMVGWGTNWLALNIIFRPLKPIKVGPFIIQGLFLKRQPEVAAAFCHIVTHEVLTVGNIVRAMLDGENGDWARSLIRKHIKPLVDETTLFPKPFTQVALGARGFADIKTQLGELAIDLAREIFDDPAFEQGRARAIEKVMRERMEKLPSPEFQDLLRPCFQEDENKLILIGAAMGYLAGLAQLVLVFGEQFWN</sequence>
<feature type="transmembrane region" description="Helical" evidence="1">
    <location>
        <begin position="214"/>
        <end position="234"/>
    </location>
</feature>
<gene>
    <name evidence="2" type="ORF">soil367_03300</name>
</gene>
<dbReference type="EMBL" id="CP031093">
    <property type="protein sequence ID" value="QCF25042.1"/>
    <property type="molecule type" value="Genomic_DNA"/>
</dbReference>
<evidence type="ECO:0000256" key="1">
    <source>
        <dbReference type="SAM" id="Phobius"/>
    </source>
</evidence>
<feature type="transmembrane region" description="Helical" evidence="1">
    <location>
        <begin position="384"/>
        <end position="404"/>
    </location>
</feature>
<accession>A0A4P7XFX0</accession>
<dbReference type="OrthoDB" id="3631561at2"/>
<keyword evidence="1" id="KW-0812">Transmembrane</keyword>
<feature type="transmembrane region" description="Helical" evidence="1">
    <location>
        <begin position="12"/>
        <end position="32"/>
    </location>
</feature>
<dbReference type="KEGG" id="hmi:soil367_03300"/>
<keyword evidence="1" id="KW-1133">Transmembrane helix</keyword>